<dbReference type="GO" id="GO:0010792">
    <property type="term" value="P:DNA double-strand break processing involved in repair via single-strand annealing"/>
    <property type="evidence" value="ECO:0007669"/>
    <property type="project" value="TreeGrafter"/>
</dbReference>
<accession>A0AAV8UD40</accession>
<organism evidence="2 3">
    <name type="scientific">Erythroxylum novogranatense</name>
    <dbReference type="NCBI Taxonomy" id="1862640"/>
    <lineage>
        <taxon>Eukaryota</taxon>
        <taxon>Viridiplantae</taxon>
        <taxon>Streptophyta</taxon>
        <taxon>Embryophyta</taxon>
        <taxon>Tracheophyta</taxon>
        <taxon>Spermatophyta</taxon>
        <taxon>Magnoliopsida</taxon>
        <taxon>eudicotyledons</taxon>
        <taxon>Gunneridae</taxon>
        <taxon>Pentapetalae</taxon>
        <taxon>rosids</taxon>
        <taxon>fabids</taxon>
        <taxon>Malpighiales</taxon>
        <taxon>Erythroxylaceae</taxon>
        <taxon>Erythroxylum</taxon>
    </lineage>
</organism>
<sequence>MNNTSQNMVEDCLIVEKEKLWGEEEEDSEKRLLAKVERLEREIKELQQSLRRERETVAEKQGKGRCLVRHLSQVISYLADFEAKLIERVKQNEELVKKLECAEENVHKLQAELKNKNEEIDKEKALQAQLVQEIEENALNLSKQKQQLEESENDRNLLMDRVHDLTKLLNDLQSNPKINDKVTRVEEDSYEKQLRENELKSSELLQAEIRQRSDVIEAYKKLKSRHNFLCSVAPQRWPTWIHGSGEWGRNRAKRRRREGTRLFGIEK</sequence>
<evidence type="ECO:0000313" key="3">
    <source>
        <dbReference type="Proteomes" id="UP001159364"/>
    </source>
</evidence>
<name>A0AAV8UD40_9ROSI</name>
<keyword evidence="3" id="KW-1185">Reference proteome</keyword>
<keyword evidence="1" id="KW-0175">Coiled coil</keyword>
<dbReference type="InterPro" id="IPR033316">
    <property type="entry name" value="RBBP8-like"/>
</dbReference>
<reference evidence="2 3" key="1">
    <citation type="submission" date="2021-09" db="EMBL/GenBank/DDBJ databases">
        <title>Genomic insights and catalytic innovation underlie evolution of tropane alkaloids biosynthesis.</title>
        <authorList>
            <person name="Wang Y.-J."/>
            <person name="Tian T."/>
            <person name="Huang J.-P."/>
            <person name="Huang S.-X."/>
        </authorList>
    </citation>
    <scope>NUCLEOTIDE SEQUENCE [LARGE SCALE GENOMIC DNA]</scope>
    <source>
        <strain evidence="2">KIB-2018</strain>
        <tissue evidence="2">Leaf</tissue>
    </source>
</reference>
<proteinExistence type="predicted"/>
<dbReference type="PANTHER" id="PTHR15107:SF0">
    <property type="entry name" value="DNA ENDONUCLEASE ACTIVATOR CTP1 C-TERMINAL DOMAIN-CONTAINING PROTEIN"/>
    <property type="match status" value="1"/>
</dbReference>
<dbReference type="AlphaFoldDB" id="A0AAV8UD40"/>
<dbReference type="EMBL" id="JAIWQS010000008">
    <property type="protein sequence ID" value="KAJ8899222.1"/>
    <property type="molecule type" value="Genomic_DNA"/>
</dbReference>
<gene>
    <name evidence="2" type="ORF">K2173_012398</name>
</gene>
<protein>
    <submittedName>
        <fullName evidence="2">Uncharacterized protein</fullName>
    </submittedName>
</protein>
<comment type="caution">
    <text evidence="2">The sequence shown here is derived from an EMBL/GenBank/DDBJ whole genome shotgun (WGS) entry which is preliminary data.</text>
</comment>
<dbReference type="PANTHER" id="PTHR15107">
    <property type="entry name" value="RETINOBLASTOMA BINDING PROTEIN 8"/>
    <property type="match status" value="1"/>
</dbReference>
<dbReference type="GO" id="GO:0003684">
    <property type="term" value="F:damaged DNA binding"/>
    <property type="evidence" value="ECO:0007669"/>
    <property type="project" value="TreeGrafter"/>
</dbReference>
<evidence type="ECO:0000313" key="2">
    <source>
        <dbReference type="EMBL" id="KAJ8899222.1"/>
    </source>
</evidence>
<dbReference type="Proteomes" id="UP001159364">
    <property type="component" value="Linkage Group LG08"/>
</dbReference>
<evidence type="ECO:0000256" key="1">
    <source>
        <dbReference type="SAM" id="Coils"/>
    </source>
</evidence>
<feature type="coiled-coil region" evidence="1">
    <location>
        <begin position="22"/>
        <end position="175"/>
    </location>
</feature>